<dbReference type="PANTHER" id="PTHR43189:SF1">
    <property type="entry name" value="ZINC-TYPE ALCOHOL DEHYDROGENASE-LIKE PROTEIN C1198.01"/>
    <property type="match status" value="1"/>
</dbReference>
<dbReference type="Proteomes" id="UP000662986">
    <property type="component" value="Chromosome"/>
</dbReference>
<evidence type="ECO:0000259" key="2">
    <source>
        <dbReference type="Pfam" id="PF00107"/>
    </source>
</evidence>
<evidence type="ECO:0000259" key="3">
    <source>
        <dbReference type="Pfam" id="PF08240"/>
    </source>
</evidence>
<reference evidence="4 5" key="1">
    <citation type="journal article" date="2021" name="Microbiol. Resour. Announc.">
        <title>Complete Genome Sequences of Two Rhodococcus sp. Strains with Large and Linear Chromosomes, Isolated from Apple Rhizosphere.</title>
        <authorList>
            <person name="Benning S."/>
            <person name="Brugnone N."/>
            <person name="Siani R."/>
            <person name="Kublik S."/>
            <person name="Schloter M."/>
            <person name="Rad V."/>
        </authorList>
    </citation>
    <scope>NUCLEOTIDE SEQUENCE [LARGE SCALE GENOMIC DNA]</scope>
    <source>
        <strain evidence="4 5">R79</strain>
    </source>
</reference>
<protein>
    <submittedName>
        <fullName evidence="4">Zinc-binding dehydrogenase</fullName>
    </submittedName>
</protein>
<organism evidence="4 5">
    <name type="scientific">Rhodococcus pseudokoreensis</name>
    <dbReference type="NCBI Taxonomy" id="2811421"/>
    <lineage>
        <taxon>Bacteria</taxon>
        <taxon>Bacillati</taxon>
        <taxon>Actinomycetota</taxon>
        <taxon>Actinomycetes</taxon>
        <taxon>Mycobacteriales</taxon>
        <taxon>Nocardiaceae</taxon>
        <taxon>Rhodococcus</taxon>
    </lineage>
</organism>
<name>A0A974W709_9NOCA</name>
<evidence type="ECO:0000256" key="1">
    <source>
        <dbReference type="ARBA" id="ARBA00023002"/>
    </source>
</evidence>
<dbReference type="InterPro" id="IPR013149">
    <property type="entry name" value="ADH-like_C"/>
</dbReference>
<reference evidence="4 5" key="2">
    <citation type="journal article" date="2022" name="Arch. Microbiol.">
        <title>Rhodococcus pseudokoreensis sp. nov. isolated from the rhizosphere of young M26 apple rootstocks.</title>
        <authorList>
            <person name="Kampfer P."/>
            <person name="Glaeser S.P."/>
            <person name="Blom J."/>
            <person name="Wolf J."/>
            <person name="Benning S."/>
            <person name="Schloter M."/>
            <person name="Neumann-Schaal M."/>
        </authorList>
    </citation>
    <scope>NUCLEOTIDE SEQUENCE [LARGE SCALE GENOMIC DNA]</scope>
    <source>
        <strain evidence="4 5">R79</strain>
    </source>
</reference>
<dbReference type="Gene3D" id="3.40.50.720">
    <property type="entry name" value="NAD(P)-binding Rossmann-like Domain"/>
    <property type="match status" value="1"/>
</dbReference>
<sequence length="361" mass="37697">MRAVVMQDSDLDVTDIPIPEPHSGEVLVKTLANGICGSDLHCVSHGPEFVAGVKAVTGSDLLDVSRPVVLGHEFCAEIVAHGPGTQGILAPGTRVVSPPLLLREVPTQLGFGGIDTPGGYAEYMVLSEALLMPVPDALDTATASLTEPLAVALHAVNRGAVGADDVPLVIGCGPIGLATIAVLKMRGAGPIVAADFSPARRALAAKLGADVVVDPRESSPYESWHQVAATSDPARVGRRTALFPELSVRPSVVFECVGVPGVIQQILAGASACSRVVVAGLCMQEDRFQPTFGVLKEIDLIFSIYYTVDEFAETLAYLAAGELQVDPLITRSVGLGEVRQAYADLADPERDAKIIIDPTLG</sequence>
<dbReference type="InterPro" id="IPR011032">
    <property type="entry name" value="GroES-like_sf"/>
</dbReference>
<dbReference type="InterPro" id="IPR013154">
    <property type="entry name" value="ADH-like_N"/>
</dbReference>
<dbReference type="Pfam" id="PF00107">
    <property type="entry name" value="ADH_zinc_N"/>
    <property type="match status" value="1"/>
</dbReference>
<dbReference type="Gene3D" id="3.90.180.10">
    <property type="entry name" value="Medium-chain alcohol dehydrogenases, catalytic domain"/>
    <property type="match status" value="1"/>
</dbReference>
<dbReference type="EMBL" id="CP070619">
    <property type="protein sequence ID" value="QSE92468.1"/>
    <property type="molecule type" value="Genomic_DNA"/>
</dbReference>
<dbReference type="PANTHER" id="PTHR43189">
    <property type="entry name" value="ZINC-TYPE ALCOHOL DEHYDROGENASE-LIKE PROTEIN C1198.01-RELATED"/>
    <property type="match status" value="1"/>
</dbReference>
<feature type="domain" description="Alcohol dehydrogenase-like N-terminal" evidence="3">
    <location>
        <begin position="23"/>
        <end position="136"/>
    </location>
</feature>
<evidence type="ECO:0000313" key="4">
    <source>
        <dbReference type="EMBL" id="QSE92468.1"/>
    </source>
</evidence>
<dbReference type="CDD" id="cd08262">
    <property type="entry name" value="Zn_ADH8"/>
    <property type="match status" value="1"/>
</dbReference>
<dbReference type="Pfam" id="PF08240">
    <property type="entry name" value="ADH_N"/>
    <property type="match status" value="1"/>
</dbReference>
<proteinExistence type="predicted"/>
<feature type="domain" description="Alcohol dehydrogenase-like C-terminal" evidence="2">
    <location>
        <begin position="174"/>
        <end position="318"/>
    </location>
</feature>
<keyword evidence="5" id="KW-1185">Reference proteome</keyword>
<gene>
    <name evidence="4" type="ORF">JWS13_29580</name>
</gene>
<accession>A0A974W709</accession>
<keyword evidence="1" id="KW-0560">Oxidoreductase</keyword>
<evidence type="ECO:0000313" key="5">
    <source>
        <dbReference type="Proteomes" id="UP000662986"/>
    </source>
</evidence>
<dbReference type="RefSeq" id="WP_206008949.1">
    <property type="nucleotide sequence ID" value="NZ_CP070619.1"/>
</dbReference>
<dbReference type="InterPro" id="IPR036291">
    <property type="entry name" value="NAD(P)-bd_dom_sf"/>
</dbReference>
<dbReference type="SUPFAM" id="SSF51735">
    <property type="entry name" value="NAD(P)-binding Rossmann-fold domains"/>
    <property type="match status" value="1"/>
</dbReference>
<dbReference type="SUPFAM" id="SSF50129">
    <property type="entry name" value="GroES-like"/>
    <property type="match status" value="1"/>
</dbReference>